<organism evidence="6 7">
    <name type="scientific">Paracoccus amoyensis</name>
    <dbReference type="NCBI Taxonomy" id="2760093"/>
    <lineage>
        <taxon>Bacteria</taxon>
        <taxon>Pseudomonadati</taxon>
        <taxon>Pseudomonadota</taxon>
        <taxon>Alphaproteobacteria</taxon>
        <taxon>Rhodobacterales</taxon>
        <taxon>Paracoccaceae</taxon>
        <taxon>Paracoccus</taxon>
    </lineage>
</organism>
<gene>
    <name evidence="6" type="ORF">H4P12_00445</name>
</gene>
<accession>A0A926J4M7</accession>
<proteinExistence type="inferred from homology"/>
<dbReference type="InterPro" id="IPR036388">
    <property type="entry name" value="WH-like_DNA-bd_sf"/>
</dbReference>
<evidence type="ECO:0000313" key="6">
    <source>
        <dbReference type="EMBL" id="MBC9245212.1"/>
    </source>
</evidence>
<dbReference type="GO" id="GO:0003700">
    <property type="term" value="F:DNA-binding transcription factor activity"/>
    <property type="evidence" value="ECO:0007669"/>
    <property type="project" value="InterPro"/>
</dbReference>
<dbReference type="Gene3D" id="1.10.10.10">
    <property type="entry name" value="Winged helix-like DNA-binding domain superfamily/Winged helix DNA-binding domain"/>
    <property type="match status" value="1"/>
</dbReference>
<dbReference type="PANTHER" id="PTHR30579:SF7">
    <property type="entry name" value="HTH-TYPE TRANSCRIPTIONAL REGULATOR LRHA-RELATED"/>
    <property type="match status" value="1"/>
</dbReference>
<reference evidence="6" key="1">
    <citation type="submission" date="2020-08" db="EMBL/GenBank/DDBJ databases">
        <title>Paracoccus amoyensis sp. nov., isolated from the surface seawater at coast of Xiamen, Fujian.</title>
        <authorList>
            <person name="Lyu L."/>
        </authorList>
    </citation>
    <scope>NUCLEOTIDE SEQUENCE</scope>
    <source>
        <strain evidence="6">11-3</strain>
    </source>
</reference>
<keyword evidence="3" id="KW-0238">DNA-binding</keyword>
<sequence>MRNLDIATLRSLQAVAEYGTVTRAADALNMTQSALSMQMKRLETQFQRPVLEKQGRGVVLSVFAQELLTESRKLVAQNDAILARFAGQQPSGRLRLGLTTDWMFVHVPKAVRHFREANPNIEVVISDGRTSVLRQLFRQGDLDLILTTEFDCPSGAQHLLKADLAWFGAVGGDAWTKRPLPLANSPSCAYFPKGLTALEAAGIKWEHVPGIGDCEANQVLTAADLGVNIYPRALPQPGLEVIDHGGSLPPLPATWLNIYITDGPAKAAAAEFAGFLRRAVCEVTAVAA</sequence>
<dbReference type="PRINTS" id="PR00039">
    <property type="entry name" value="HTHLYSR"/>
</dbReference>
<dbReference type="Proteomes" id="UP000608594">
    <property type="component" value="Unassembled WGS sequence"/>
</dbReference>
<evidence type="ECO:0000313" key="7">
    <source>
        <dbReference type="Proteomes" id="UP000608594"/>
    </source>
</evidence>
<comment type="caution">
    <text evidence="6">The sequence shown here is derived from an EMBL/GenBank/DDBJ whole genome shotgun (WGS) entry which is preliminary data.</text>
</comment>
<dbReference type="SUPFAM" id="SSF53850">
    <property type="entry name" value="Periplasmic binding protein-like II"/>
    <property type="match status" value="1"/>
</dbReference>
<dbReference type="InterPro" id="IPR050176">
    <property type="entry name" value="LTTR"/>
</dbReference>
<dbReference type="InterPro" id="IPR005119">
    <property type="entry name" value="LysR_subst-bd"/>
</dbReference>
<name>A0A926J4M7_9RHOB</name>
<evidence type="ECO:0000256" key="2">
    <source>
        <dbReference type="ARBA" id="ARBA00023015"/>
    </source>
</evidence>
<keyword evidence="7" id="KW-1185">Reference proteome</keyword>
<dbReference type="EMBL" id="JACOQL010000001">
    <property type="protein sequence ID" value="MBC9245212.1"/>
    <property type="molecule type" value="Genomic_DNA"/>
</dbReference>
<dbReference type="GO" id="GO:0003677">
    <property type="term" value="F:DNA binding"/>
    <property type="evidence" value="ECO:0007669"/>
    <property type="project" value="UniProtKB-KW"/>
</dbReference>
<keyword evidence="2" id="KW-0805">Transcription regulation</keyword>
<dbReference type="PANTHER" id="PTHR30579">
    <property type="entry name" value="TRANSCRIPTIONAL REGULATOR"/>
    <property type="match status" value="1"/>
</dbReference>
<evidence type="ECO:0000256" key="3">
    <source>
        <dbReference type="ARBA" id="ARBA00023125"/>
    </source>
</evidence>
<dbReference type="Gene3D" id="3.40.190.10">
    <property type="entry name" value="Periplasmic binding protein-like II"/>
    <property type="match status" value="2"/>
</dbReference>
<evidence type="ECO:0000259" key="5">
    <source>
        <dbReference type="PROSITE" id="PS50931"/>
    </source>
</evidence>
<evidence type="ECO:0000256" key="4">
    <source>
        <dbReference type="ARBA" id="ARBA00023163"/>
    </source>
</evidence>
<dbReference type="AlphaFoldDB" id="A0A926J4M7"/>
<dbReference type="InterPro" id="IPR000847">
    <property type="entry name" value="LysR_HTH_N"/>
</dbReference>
<dbReference type="InterPro" id="IPR036390">
    <property type="entry name" value="WH_DNA-bd_sf"/>
</dbReference>
<dbReference type="RefSeq" id="WP_187791637.1">
    <property type="nucleotide sequence ID" value="NZ_JACOQL010000001.1"/>
</dbReference>
<evidence type="ECO:0000256" key="1">
    <source>
        <dbReference type="ARBA" id="ARBA00009437"/>
    </source>
</evidence>
<dbReference type="SUPFAM" id="SSF46785">
    <property type="entry name" value="Winged helix' DNA-binding domain"/>
    <property type="match status" value="1"/>
</dbReference>
<comment type="similarity">
    <text evidence="1">Belongs to the LysR transcriptional regulatory family.</text>
</comment>
<feature type="domain" description="HTH lysR-type" evidence="5">
    <location>
        <begin position="4"/>
        <end position="61"/>
    </location>
</feature>
<keyword evidence="4" id="KW-0804">Transcription</keyword>
<dbReference type="PROSITE" id="PS50931">
    <property type="entry name" value="HTH_LYSR"/>
    <property type="match status" value="1"/>
</dbReference>
<dbReference type="Pfam" id="PF00126">
    <property type="entry name" value="HTH_1"/>
    <property type="match status" value="1"/>
</dbReference>
<dbReference type="Pfam" id="PF03466">
    <property type="entry name" value="LysR_substrate"/>
    <property type="match status" value="1"/>
</dbReference>
<protein>
    <submittedName>
        <fullName evidence="6">LysR family transcriptional regulator</fullName>
    </submittedName>
</protein>